<gene>
    <name evidence="8" type="ORF">DM02DRAFT_674116</name>
</gene>
<keyword evidence="3 6" id="KW-1133">Transmembrane helix</keyword>
<keyword evidence="4 6" id="KW-0472">Membrane</keyword>
<organism evidence="8 9">
    <name type="scientific">Periconia macrospinosa</name>
    <dbReference type="NCBI Taxonomy" id="97972"/>
    <lineage>
        <taxon>Eukaryota</taxon>
        <taxon>Fungi</taxon>
        <taxon>Dikarya</taxon>
        <taxon>Ascomycota</taxon>
        <taxon>Pezizomycotina</taxon>
        <taxon>Dothideomycetes</taxon>
        <taxon>Pleosporomycetidae</taxon>
        <taxon>Pleosporales</taxon>
        <taxon>Massarineae</taxon>
        <taxon>Periconiaceae</taxon>
        <taxon>Periconia</taxon>
    </lineage>
</organism>
<protein>
    <recommendedName>
        <fullName evidence="7">Rhodopsin domain-containing protein</fullName>
    </recommendedName>
</protein>
<dbReference type="PANTHER" id="PTHR33048:SF134">
    <property type="entry name" value="INTEGRAL MEMBRANE PROTEIN"/>
    <property type="match status" value="1"/>
</dbReference>
<feature type="transmembrane region" description="Helical" evidence="6">
    <location>
        <begin position="49"/>
        <end position="71"/>
    </location>
</feature>
<comment type="similarity">
    <text evidence="5">Belongs to the SAT4 family.</text>
</comment>
<feature type="transmembrane region" description="Helical" evidence="6">
    <location>
        <begin position="9"/>
        <end position="29"/>
    </location>
</feature>
<name>A0A2V1DIP9_9PLEO</name>
<evidence type="ECO:0000313" key="8">
    <source>
        <dbReference type="EMBL" id="PVH97493.1"/>
    </source>
</evidence>
<dbReference type="STRING" id="97972.A0A2V1DIP9"/>
<evidence type="ECO:0000313" key="9">
    <source>
        <dbReference type="Proteomes" id="UP000244855"/>
    </source>
</evidence>
<feature type="transmembrane region" description="Helical" evidence="6">
    <location>
        <begin position="184"/>
        <end position="203"/>
    </location>
</feature>
<dbReference type="InterPro" id="IPR049326">
    <property type="entry name" value="Rhodopsin_dom_fungi"/>
</dbReference>
<evidence type="ECO:0000256" key="1">
    <source>
        <dbReference type="ARBA" id="ARBA00004141"/>
    </source>
</evidence>
<dbReference type="PANTHER" id="PTHR33048">
    <property type="entry name" value="PTH11-LIKE INTEGRAL MEMBRANE PROTEIN (AFU_ORTHOLOGUE AFUA_5G11245)"/>
    <property type="match status" value="1"/>
</dbReference>
<accession>A0A2V1DIP9</accession>
<dbReference type="GO" id="GO:0016020">
    <property type="term" value="C:membrane"/>
    <property type="evidence" value="ECO:0007669"/>
    <property type="project" value="UniProtKB-SubCell"/>
</dbReference>
<dbReference type="Proteomes" id="UP000244855">
    <property type="component" value="Unassembled WGS sequence"/>
</dbReference>
<reference evidence="8 9" key="1">
    <citation type="journal article" date="2018" name="Sci. Rep.">
        <title>Comparative genomics provides insights into the lifestyle and reveals functional heterogeneity of dark septate endophytic fungi.</title>
        <authorList>
            <person name="Knapp D.G."/>
            <person name="Nemeth J.B."/>
            <person name="Barry K."/>
            <person name="Hainaut M."/>
            <person name="Henrissat B."/>
            <person name="Johnson J."/>
            <person name="Kuo A."/>
            <person name="Lim J.H.P."/>
            <person name="Lipzen A."/>
            <person name="Nolan M."/>
            <person name="Ohm R.A."/>
            <person name="Tamas L."/>
            <person name="Grigoriev I.V."/>
            <person name="Spatafora J.W."/>
            <person name="Nagy L.G."/>
            <person name="Kovacs G.M."/>
        </authorList>
    </citation>
    <scope>NUCLEOTIDE SEQUENCE [LARGE SCALE GENOMIC DNA]</scope>
    <source>
        <strain evidence="8 9">DSE2036</strain>
    </source>
</reference>
<dbReference type="EMBL" id="KZ805435">
    <property type="protein sequence ID" value="PVH97493.1"/>
    <property type="molecule type" value="Genomic_DNA"/>
</dbReference>
<evidence type="ECO:0000256" key="2">
    <source>
        <dbReference type="ARBA" id="ARBA00022692"/>
    </source>
</evidence>
<proteinExistence type="inferred from homology"/>
<feature type="transmembrane region" description="Helical" evidence="6">
    <location>
        <begin position="92"/>
        <end position="115"/>
    </location>
</feature>
<sequence>MVLSRTDVFAIDIILSLLATFAVIARFWVRKLRKSRYGADDWTILGSLMLMWAMSAIILRGAATSAFASRVSRDPKTHRAIYDKKVKRTLQFHMTVWIFTIVLVGLVKISVVLLYRRLFRVKKGFRIYSVFLMVVLSIWTVSFLFARVLQCGPKMSIIWTFSANRAKLCKAADPISNGFMISDVITDLIVVLSPIPVIWGMHLPRLQKFAVFGIFGMGFLSTSTGVVRAYILLDINYNIQPRMMDNDIIVVDTKIAVLSIAEISSAIIAACLPTLRPLVIGEYPCNLVTKVRSSFSSSLSSMRRSSLRRGSKLSISVNKVTVSELGSPQLRLNFIQVQELERVATRDRVSPV</sequence>
<feature type="transmembrane region" description="Helical" evidence="6">
    <location>
        <begin position="127"/>
        <end position="146"/>
    </location>
</feature>
<dbReference type="Pfam" id="PF20684">
    <property type="entry name" value="Fung_rhodopsin"/>
    <property type="match status" value="1"/>
</dbReference>
<comment type="subcellular location">
    <subcellularLocation>
        <location evidence="1">Membrane</location>
        <topology evidence="1">Multi-pass membrane protein</topology>
    </subcellularLocation>
</comment>
<evidence type="ECO:0000256" key="3">
    <source>
        <dbReference type="ARBA" id="ARBA00022989"/>
    </source>
</evidence>
<feature type="domain" description="Rhodopsin" evidence="7">
    <location>
        <begin position="25"/>
        <end position="279"/>
    </location>
</feature>
<feature type="transmembrane region" description="Helical" evidence="6">
    <location>
        <begin position="209"/>
        <end position="233"/>
    </location>
</feature>
<dbReference type="AlphaFoldDB" id="A0A2V1DIP9"/>
<evidence type="ECO:0000256" key="6">
    <source>
        <dbReference type="SAM" id="Phobius"/>
    </source>
</evidence>
<keyword evidence="9" id="KW-1185">Reference proteome</keyword>
<evidence type="ECO:0000259" key="7">
    <source>
        <dbReference type="Pfam" id="PF20684"/>
    </source>
</evidence>
<dbReference type="OrthoDB" id="5391602at2759"/>
<evidence type="ECO:0000256" key="5">
    <source>
        <dbReference type="ARBA" id="ARBA00038359"/>
    </source>
</evidence>
<evidence type="ECO:0000256" key="4">
    <source>
        <dbReference type="ARBA" id="ARBA00023136"/>
    </source>
</evidence>
<keyword evidence="2 6" id="KW-0812">Transmembrane</keyword>
<dbReference type="InterPro" id="IPR052337">
    <property type="entry name" value="SAT4-like"/>
</dbReference>